<protein>
    <submittedName>
        <fullName evidence="1">Uncharacterized protein</fullName>
    </submittedName>
</protein>
<dbReference type="EMBL" id="LTDF01000135">
    <property type="protein sequence ID" value="KXT45692.1"/>
    <property type="molecule type" value="Genomic_DNA"/>
</dbReference>
<evidence type="ECO:0000313" key="2">
    <source>
        <dbReference type="Proteomes" id="UP000070319"/>
    </source>
</evidence>
<gene>
    <name evidence="1" type="ORF">HMPREF2531_03344</name>
</gene>
<proteinExistence type="predicted"/>
<name>A0A139L2M5_9BACE</name>
<dbReference type="Proteomes" id="UP000070319">
    <property type="component" value="Unassembled WGS sequence"/>
</dbReference>
<comment type="caution">
    <text evidence="1">The sequence shown here is derived from an EMBL/GenBank/DDBJ whole genome shotgun (WGS) entry which is preliminary data.</text>
</comment>
<sequence>MLTVISKPADYNQTLRMPYAKDDDPICEITTRYICFISAD</sequence>
<reference evidence="1 2" key="1">
    <citation type="submission" date="2016-02" db="EMBL/GenBank/DDBJ databases">
        <authorList>
            <person name="Wen L."/>
            <person name="He K."/>
            <person name="Yang H."/>
        </authorList>
    </citation>
    <scope>NUCLEOTIDE SEQUENCE [LARGE SCALE GENOMIC DNA]</scope>
    <source>
        <strain evidence="1 2">KLE1704</strain>
    </source>
</reference>
<accession>A0A139L2M5</accession>
<dbReference type="PATRIC" id="fig|329854.7.peg.3412"/>
<organism evidence="1">
    <name type="scientific">Bacteroides intestinalis</name>
    <dbReference type="NCBI Taxonomy" id="329854"/>
    <lineage>
        <taxon>Bacteria</taxon>
        <taxon>Pseudomonadati</taxon>
        <taxon>Bacteroidota</taxon>
        <taxon>Bacteroidia</taxon>
        <taxon>Bacteroidales</taxon>
        <taxon>Bacteroidaceae</taxon>
        <taxon>Bacteroides</taxon>
    </lineage>
</organism>
<dbReference type="AlphaFoldDB" id="A0A139L2M5"/>
<evidence type="ECO:0000313" key="1">
    <source>
        <dbReference type="EMBL" id="KXT45692.1"/>
    </source>
</evidence>